<protein>
    <submittedName>
        <fullName evidence="2">Uncharacterized protein</fullName>
    </submittedName>
</protein>
<gene>
    <name evidence="2" type="ORF">H9980_01865</name>
</gene>
<sequence>MKLVLKSKKTKGTILQIVLIIFMVIVLNITTFFSNVIENSRGISRIKAIDENRLIELAIITYYKETIANSILFSDEISVGDYQINYTVDDMGSYYYIVTKVIRDSDEYGFEIEIDLEKLILISFEYQ</sequence>
<dbReference type="AlphaFoldDB" id="A0A9D1XK51"/>
<keyword evidence="1" id="KW-0472">Membrane</keyword>
<accession>A0A9D1XK51</accession>
<evidence type="ECO:0000313" key="3">
    <source>
        <dbReference type="Proteomes" id="UP000886724"/>
    </source>
</evidence>
<comment type="caution">
    <text evidence="2">The sequence shown here is derived from an EMBL/GenBank/DDBJ whole genome shotgun (WGS) entry which is preliminary data.</text>
</comment>
<evidence type="ECO:0000256" key="1">
    <source>
        <dbReference type="SAM" id="Phobius"/>
    </source>
</evidence>
<keyword evidence="1" id="KW-0812">Transmembrane</keyword>
<reference evidence="2" key="1">
    <citation type="journal article" date="2021" name="PeerJ">
        <title>Extensive microbial diversity within the chicken gut microbiome revealed by metagenomics and culture.</title>
        <authorList>
            <person name="Gilroy R."/>
            <person name="Ravi A."/>
            <person name="Getino M."/>
            <person name="Pursley I."/>
            <person name="Horton D.L."/>
            <person name="Alikhan N.F."/>
            <person name="Baker D."/>
            <person name="Gharbi K."/>
            <person name="Hall N."/>
            <person name="Watson M."/>
            <person name="Adriaenssens E.M."/>
            <person name="Foster-Nyarko E."/>
            <person name="Jarju S."/>
            <person name="Secka A."/>
            <person name="Antonio M."/>
            <person name="Oren A."/>
            <person name="Chaudhuri R.R."/>
            <person name="La Ragione R."/>
            <person name="Hildebrand F."/>
            <person name="Pallen M.J."/>
        </authorList>
    </citation>
    <scope>NUCLEOTIDE SEQUENCE</scope>
    <source>
        <strain evidence="2">ChiGjej1B1-14440</strain>
    </source>
</reference>
<dbReference type="EMBL" id="DXET01000045">
    <property type="protein sequence ID" value="HIX80700.1"/>
    <property type="molecule type" value="Genomic_DNA"/>
</dbReference>
<proteinExistence type="predicted"/>
<dbReference type="Proteomes" id="UP000886724">
    <property type="component" value="Unassembled WGS sequence"/>
</dbReference>
<evidence type="ECO:0000313" key="2">
    <source>
        <dbReference type="EMBL" id="HIX80700.1"/>
    </source>
</evidence>
<name>A0A9D1XK51_9FIRM</name>
<feature type="transmembrane region" description="Helical" evidence="1">
    <location>
        <begin position="12"/>
        <end position="33"/>
    </location>
</feature>
<organism evidence="2 3">
    <name type="scientific">Candidatus Erysipelatoclostridium merdavium</name>
    <dbReference type="NCBI Taxonomy" id="2838566"/>
    <lineage>
        <taxon>Bacteria</taxon>
        <taxon>Bacillati</taxon>
        <taxon>Bacillota</taxon>
        <taxon>Erysipelotrichia</taxon>
        <taxon>Erysipelotrichales</taxon>
        <taxon>Erysipelotrichales incertae sedis</taxon>
    </lineage>
</organism>
<keyword evidence="1" id="KW-1133">Transmembrane helix</keyword>
<reference evidence="2" key="2">
    <citation type="submission" date="2021-04" db="EMBL/GenBank/DDBJ databases">
        <authorList>
            <person name="Gilroy R."/>
        </authorList>
    </citation>
    <scope>NUCLEOTIDE SEQUENCE</scope>
    <source>
        <strain evidence="2">ChiGjej1B1-14440</strain>
    </source>
</reference>